<evidence type="ECO:0000256" key="7">
    <source>
        <dbReference type="ARBA" id="ARBA00022801"/>
    </source>
</evidence>
<feature type="active site" description="Nucleophile" evidence="11">
    <location>
        <position position="232"/>
    </location>
</feature>
<comment type="cofactor">
    <cofactor evidence="1">
        <name>Mg(2+)</name>
        <dbReference type="ChEBI" id="CHEBI:18420"/>
    </cofactor>
</comment>
<sequence>MIVESETLPPDPLAHTRITATFTGKDEPTAASEVVAAAALSNARIIDLRQTVIQDRITLAIELQVSSCTSAEAQLYKSLLTVAKTLQLAVDFDTANDEMPMEQFQRLENIHQTDHAADDCKEARRLNGIVDRVSPTHYVVTLLSRETITPIFLTELASLLADRSFTTEKITRLNTSGLRCLELVVASTQALTPDDINQLRKQLYALGKTSNIDVALQAESVLRRSKRLVVLDMDSTLIQQEVIDELARYAGVYDKVCEITHRAMSGHLDFRQSLRERVALLKGTKASVFQKVIDNLQYTPGAKLLCKTLKKLGYRLAVISGGFTRITSHVRNELGLDYDYANVLEEKDGVFTGRTVGAVVNAQRKADLLMTIAQQEKITLDQVIAIGDGANDLPMLGTAGLGIAFNAKAAVQEAAKFRINQPSLTTVLYLLGLSEQDQEELQGHSSNHSECVDDDVA</sequence>
<gene>
    <name evidence="12" type="ORF">BWQ96_08899</name>
</gene>
<proteinExistence type="inferred from homology"/>
<dbReference type="InterPro" id="IPR023214">
    <property type="entry name" value="HAD_sf"/>
</dbReference>
<evidence type="ECO:0000256" key="3">
    <source>
        <dbReference type="ARBA" id="ARBA00009184"/>
    </source>
</evidence>
<evidence type="ECO:0000256" key="2">
    <source>
        <dbReference type="ARBA" id="ARBA00005135"/>
    </source>
</evidence>
<accession>A0A2V3IH33</accession>
<dbReference type="SUPFAM" id="SSF56784">
    <property type="entry name" value="HAD-like"/>
    <property type="match status" value="1"/>
</dbReference>
<dbReference type="SFLD" id="SFLDG01137">
    <property type="entry name" value="C1.6.1:_Phosphoserine_Phosphat"/>
    <property type="match status" value="1"/>
</dbReference>
<evidence type="ECO:0000313" key="13">
    <source>
        <dbReference type="Proteomes" id="UP000247409"/>
    </source>
</evidence>
<keyword evidence="5" id="KW-0028">Amino-acid biosynthesis</keyword>
<dbReference type="NCBIfam" id="TIGR00338">
    <property type="entry name" value="serB"/>
    <property type="match status" value="1"/>
</dbReference>
<dbReference type="GO" id="GO:0005737">
    <property type="term" value="C:cytoplasm"/>
    <property type="evidence" value="ECO:0007669"/>
    <property type="project" value="TreeGrafter"/>
</dbReference>
<dbReference type="Proteomes" id="UP000247409">
    <property type="component" value="Unassembled WGS sequence"/>
</dbReference>
<comment type="pathway">
    <text evidence="2">Amino-acid biosynthesis; L-serine biosynthesis; L-serine from 3-phospho-D-glycerate: step 3/3.</text>
</comment>
<dbReference type="Pfam" id="PF12710">
    <property type="entry name" value="HAD"/>
    <property type="match status" value="1"/>
</dbReference>
<dbReference type="InterPro" id="IPR004469">
    <property type="entry name" value="PSP"/>
</dbReference>
<dbReference type="SFLD" id="SFLDG01136">
    <property type="entry name" value="C1.6:_Phosphoserine_Phosphatas"/>
    <property type="match status" value="1"/>
</dbReference>
<dbReference type="AlphaFoldDB" id="A0A2V3IH33"/>
<dbReference type="GO" id="GO:0006564">
    <property type="term" value="P:L-serine biosynthetic process"/>
    <property type="evidence" value="ECO:0007669"/>
    <property type="project" value="UniProtKB-KW"/>
</dbReference>
<name>A0A2V3IH33_9FLOR</name>
<keyword evidence="9" id="KW-0718">Serine biosynthesis</keyword>
<keyword evidence="7" id="KW-0378">Hydrolase</keyword>
<evidence type="ECO:0000256" key="11">
    <source>
        <dbReference type="PIRSR" id="PIRSR604469-1"/>
    </source>
</evidence>
<keyword evidence="13" id="KW-1185">Reference proteome</keyword>
<dbReference type="PANTHER" id="PTHR43344:SF2">
    <property type="entry name" value="PHOSPHOSERINE PHOSPHATASE"/>
    <property type="match status" value="1"/>
</dbReference>
<dbReference type="OrthoDB" id="27226at2759"/>
<dbReference type="NCBIfam" id="TIGR01488">
    <property type="entry name" value="HAD-SF-IB"/>
    <property type="match status" value="1"/>
</dbReference>
<dbReference type="Gene3D" id="3.30.70.260">
    <property type="match status" value="1"/>
</dbReference>
<dbReference type="Pfam" id="PF13740">
    <property type="entry name" value="ACT_6"/>
    <property type="match status" value="1"/>
</dbReference>
<evidence type="ECO:0000256" key="5">
    <source>
        <dbReference type="ARBA" id="ARBA00022605"/>
    </source>
</evidence>
<dbReference type="PANTHER" id="PTHR43344">
    <property type="entry name" value="PHOSPHOSERINE PHOSPHATASE"/>
    <property type="match status" value="1"/>
</dbReference>
<comment type="similarity">
    <text evidence="3">Belongs to the HAD-like hydrolase superfamily. SerB family.</text>
</comment>
<evidence type="ECO:0000256" key="1">
    <source>
        <dbReference type="ARBA" id="ARBA00001946"/>
    </source>
</evidence>
<evidence type="ECO:0000256" key="9">
    <source>
        <dbReference type="ARBA" id="ARBA00023299"/>
    </source>
</evidence>
<evidence type="ECO:0000256" key="6">
    <source>
        <dbReference type="ARBA" id="ARBA00022723"/>
    </source>
</evidence>
<organism evidence="12 13">
    <name type="scientific">Gracilariopsis chorda</name>
    <dbReference type="NCBI Taxonomy" id="448386"/>
    <lineage>
        <taxon>Eukaryota</taxon>
        <taxon>Rhodophyta</taxon>
        <taxon>Florideophyceae</taxon>
        <taxon>Rhodymeniophycidae</taxon>
        <taxon>Gracilariales</taxon>
        <taxon>Gracilariaceae</taxon>
        <taxon>Gracilariopsis</taxon>
    </lineage>
</organism>
<dbReference type="InterPro" id="IPR036412">
    <property type="entry name" value="HAD-like_sf"/>
</dbReference>
<dbReference type="EC" id="3.1.3.3" evidence="4"/>
<dbReference type="GO" id="GO:0036424">
    <property type="term" value="F:L-phosphoserine phosphatase activity"/>
    <property type="evidence" value="ECO:0007669"/>
    <property type="project" value="InterPro"/>
</dbReference>
<evidence type="ECO:0000313" key="12">
    <source>
        <dbReference type="EMBL" id="PXF41401.1"/>
    </source>
</evidence>
<keyword evidence="8" id="KW-0460">Magnesium</keyword>
<reference evidence="12 13" key="1">
    <citation type="journal article" date="2018" name="Mol. Biol. Evol.">
        <title>Analysis of the draft genome of the red seaweed Gracilariopsis chorda provides insights into genome size evolution in Rhodophyta.</title>
        <authorList>
            <person name="Lee J."/>
            <person name="Yang E.C."/>
            <person name="Graf L."/>
            <person name="Yang J.H."/>
            <person name="Qiu H."/>
            <person name="Zel Zion U."/>
            <person name="Chan C.X."/>
            <person name="Stephens T.G."/>
            <person name="Weber A.P.M."/>
            <person name="Boo G.H."/>
            <person name="Boo S.M."/>
            <person name="Kim K.M."/>
            <person name="Shin Y."/>
            <person name="Jung M."/>
            <person name="Lee S.J."/>
            <person name="Yim H.S."/>
            <person name="Lee J.H."/>
            <person name="Bhattacharya D."/>
            <person name="Yoon H.S."/>
        </authorList>
    </citation>
    <scope>NUCLEOTIDE SEQUENCE [LARGE SCALE GENOMIC DNA]</scope>
    <source>
        <strain evidence="12 13">SKKU-2015</strain>
        <tissue evidence="12">Whole body</tissue>
    </source>
</reference>
<dbReference type="Gene3D" id="3.40.50.1000">
    <property type="entry name" value="HAD superfamily/HAD-like"/>
    <property type="match status" value="1"/>
</dbReference>
<dbReference type="CDD" id="cd07500">
    <property type="entry name" value="HAD_PSP"/>
    <property type="match status" value="1"/>
</dbReference>
<dbReference type="EMBL" id="NBIV01000218">
    <property type="protein sequence ID" value="PXF41401.1"/>
    <property type="molecule type" value="Genomic_DNA"/>
</dbReference>
<evidence type="ECO:0000256" key="4">
    <source>
        <dbReference type="ARBA" id="ARBA00012640"/>
    </source>
</evidence>
<dbReference type="InterPro" id="IPR050582">
    <property type="entry name" value="HAD-like_SerB"/>
</dbReference>
<feature type="active site" description="Proton donor" evidence="11">
    <location>
        <position position="234"/>
    </location>
</feature>
<protein>
    <recommendedName>
        <fullName evidence="4">phosphoserine phosphatase</fullName>
        <ecNumber evidence="4">3.1.3.3</ecNumber>
    </recommendedName>
    <alternativeName>
        <fullName evidence="10">O-phosphoserine phosphohydrolase</fullName>
    </alternativeName>
</protein>
<dbReference type="STRING" id="448386.A0A2V3IH33"/>
<comment type="caution">
    <text evidence="12">The sequence shown here is derived from an EMBL/GenBank/DDBJ whole genome shotgun (WGS) entry which is preliminary data.</text>
</comment>
<dbReference type="SFLD" id="SFLDF00029">
    <property type="entry name" value="phosphoserine_phosphatase"/>
    <property type="match status" value="1"/>
</dbReference>
<evidence type="ECO:0000256" key="8">
    <source>
        <dbReference type="ARBA" id="ARBA00022842"/>
    </source>
</evidence>
<dbReference type="UniPathway" id="UPA00135">
    <property type="reaction ID" value="UER00198"/>
</dbReference>
<dbReference type="SFLD" id="SFLDS00003">
    <property type="entry name" value="Haloacid_Dehalogenase"/>
    <property type="match status" value="1"/>
</dbReference>
<keyword evidence="6" id="KW-0479">Metal-binding</keyword>
<evidence type="ECO:0000256" key="10">
    <source>
        <dbReference type="ARBA" id="ARBA00031693"/>
    </source>
</evidence>
<dbReference type="GO" id="GO:0000287">
    <property type="term" value="F:magnesium ion binding"/>
    <property type="evidence" value="ECO:0007669"/>
    <property type="project" value="TreeGrafter"/>
</dbReference>